<evidence type="ECO:0000259" key="4">
    <source>
        <dbReference type="PROSITE" id="PS50932"/>
    </source>
</evidence>
<dbReference type="Pfam" id="PF13377">
    <property type="entry name" value="Peripla_BP_3"/>
    <property type="match status" value="1"/>
</dbReference>
<evidence type="ECO:0000256" key="3">
    <source>
        <dbReference type="ARBA" id="ARBA00023163"/>
    </source>
</evidence>
<keyword evidence="2 5" id="KW-0238">DNA-binding</keyword>
<dbReference type="InterPro" id="IPR010982">
    <property type="entry name" value="Lambda_DNA-bd_dom_sf"/>
</dbReference>
<accession>A0AAU7C700</accession>
<keyword evidence="1" id="KW-0805">Transcription regulation</keyword>
<dbReference type="AlphaFoldDB" id="A0AAU7C700"/>
<dbReference type="GO" id="GO:0003700">
    <property type="term" value="F:DNA-binding transcription factor activity"/>
    <property type="evidence" value="ECO:0007669"/>
    <property type="project" value="TreeGrafter"/>
</dbReference>
<keyword evidence="3" id="KW-0804">Transcription</keyword>
<dbReference type="GO" id="GO:0000976">
    <property type="term" value="F:transcription cis-regulatory region binding"/>
    <property type="evidence" value="ECO:0007669"/>
    <property type="project" value="TreeGrafter"/>
</dbReference>
<evidence type="ECO:0000256" key="1">
    <source>
        <dbReference type="ARBA" id="ARBA00023015"/>
    </source>
</evidence>
<dbReference type="PANTHER" id="PTHR30146">
    <property type="entry name" value="LACI-RELATED TRANSCRIPTIONAL REPRESSOR"/>
    <property type="match status" value="1"/>
</dbReference>
<proteinExistence type="predicted"/>
<dbReference type="CDD" id="cd01392">
    <property type="entry name" value="HTH_LacI"/>
    <property type="match status" value="1"/>
</dbReference>
<dbReference type="Gene3D" id="1.10.260.40">
    <property type="entry name" value="lambda repressor-like DNA-binding domains"/>
    <property type="match status" value="1"/>
</dbReference>
<dbReference type="Gene3D" id="3.40.50.2300">
    <property type="match status" value="2"/>
</dbReference>
<dbReference type="SUPFAM" id="SSF47413">
    <property type="entry name" value="lambda repressor-like DNA-binding domains"/>
    <property type="match status" value="1"/>
</dbReference>
<dbReference type="SMART" id="SM00354">
    <property type="entry name" value="HTH_LACI"/>
    <property type="match status" value="1"/>
</dbReference>
<dbReference type="EMBL" id="CP155447">
    <property type="protein sequence ID" value="XBH01026.1"/>
    <property type="molecule type" value="Genomic_DNA"/>
</dbReference>
<dbReference type="RefSeq" id="WP_406693710.1">
    <property type="nucleotide sequence ID" value="NZ_CP155447.1"/>
</dbReference>
<protein>
    <submittedName>
        <fullName evidence="5">LacI family DNA-binding transcriptional regulator</fullName>
    </submittedName>
</protein>
<dbReference type="PANTHER" id="PTHR30146:SF138">
    <property type="entry name" value="TRANSCRIPTIONAL REGULATORY PROTEIN"/>
    <property type="match status" value="1"/>
</dbReference>
<dbReference type="PROSITE" id="PS50932">
    <property type="entry name" value="HTH_LACI_2"/>
    <property type="match status" value="1"/>
</dbReference>
<gene>
    <name evidence="5" type="ORF">V5E97_22005</name>
</gene>
<dbReference type="SUPFAM" id="SSF53822">
    <property type="entry name" value="Periplasmic binding protein-like I"/>
    <property type="match status" value="1"/>
</dbReference>
<evidence type="ECO:0000256" key="2">
    <source>
        <dbReference type="ARBA" id="ARBA00023125"/>
    </source>
</evidence>
<reference evidence="5" key="1">
    <citation type="submission" date="2024-05" db="EMBL/GenBank/DDBJ databases">
        <title>Planctomycetes of the genus Singulisphaera possess chitinolytic capabilities.</title>
        <authorList>
            <person name="Ivanova A."/>
        </authorList>
    </citation>
    <scope>NUCLEOTIDE SEQUENCE</scope>
    <source>
        <strain evidence="5">Ch08T</strain>
    </source>
</reference>
<dbReference type="Pfam" id="PF00356">
    <property type="entry name" value="LacI"/>
    <property type="match status" value="1"/>
</dbReference>
<dbReference type="InterPro" id="IPR028082">
    <property type="entry name" value="Peripla_BP_I"/>
</dbReference>
<dbReference type="InterPro" id="IPR000843">
    <property type="entry name" value="HTH_LacI"/>
</dbReference>
<organism evidence="5">
    <name type="scientific">Singulisphaera sp. Ch08</name>
    <dbReference type="NCBI Taxonomy" id="3120278"/>
    <lineage>
        <taxon>Bacteria</taxon>
        <taxon>Pseudomonadati</taxon>
        <taxon>Planctomycetota</taxon>
        <taxon>Planctomycetia</taxon>
        <taxon>Isosphaerales</taxon>
        <taxon>Isosphaeraceae</taxon>
        <taxon>Singulisphaera</taxon>
    </lineage>
</organism>
<dbReference type="PROSITE" id="PS00356">
    <property type="entry name" value="HTH_LACI_1"/>
    <property type="match status" value="1"/>
</dbReference>
<dbReference type="InterPro" id="IPR046335">
    <property type="entry name" value="LacI/GalR-like_sensor"/>
</dbReference>
<feature type="domain" description="HTH lacI-type" evidence="4">
    <location>
        <begin position="3"/>
        <end position="58"/>
    </location>
</feature>
<evidence type="ECO:0000313" key="5">
    <source>
        <dbReference type="EMBL" id="XBH01026.1"/>
    </source>
</evidence>
<dbReference type="CDD" id="cd06267">
    <property type="entry name" value="PBP1_LacI_sugar_binding-like"/>
    <property type="match status" value="1"/>
</dbReference>
<name>A0AAU7C700_9BACT</name>
<sequence length="337" mass="36435">MSVTMRDVAKQAGVSLQSVSNVLNGRTSQMREETRQRILQAIRELNYQPNLQARSLRMRCTKTMAFLTIDPAARFLSDPFHVAILSGMVETLRQEDYGLLVHGFHPKQAGGGFRRLAHQHRFDGAVVHLSGSAVSRAEHIEELVSTGSPFVLIEDCVSAPTAACVLADDQGGAFAAVAYLQSRGNQRIGFLATDRLWPAVEKRIAGYEAAIRAGGGGWSQVWEVERETVEGACERVEAVLRDDPKVTAILCANDVLALGASQAAKRLGRSVPASLSIVGFDDFDFARYVDPPLTTVSLPGAEMGGRAAELLLGYLKDGQFAASELVFPTVLIHRGTA</sequence>